<dbReference type="EMBL" id="JAPDRQ010000363">
    <property type="protein sequence ID" value="KAJ9650261.1"/>
    <property type="molecule type" value="Genomic_DNA"/>
</dbReference>
<gene>
    <name evidence="1" type="ORF">H2198_010431</name>
</gene>
<dbReference type="Proteomes" id="UP001172386">
    <property type="component" value="Unassembled WGS sequence"/>
</dbReference>
<protein>
    <submittedName>
        <fullName evidence="1">Uncharacterized protein</fullName>
    </submittedName>
</protein>
<name>A0ACC2ZRN8_9EURO</name>
<reference evidence="1" key="1">
    <citation type="submission" date="2022-10" db="EMBL/GenBank/DDBJ databases">
        <title>Culturing micro-colonial fungi from biological soil crusts in the Mojave desert and describing Neophaeococcomyces mojavensis, and introducing the new genera and species Taxawa tesnikishii.</title>
        <authorList>
            <person name="Kurbessoian T."/>
            <person name="Stajich J.E."/>
        </authorList>
    </citation>
    <scope>NUCLEOTIDE SEQUENCE</scope>
    <source>
        <strain evidence="1">JES_112</strain>
    </source>
</reference>
<accession>A0ACC2ZRN8</accession>
<evidence type="ECO:0000313" key="1">
    <source>
        <dbReference type="EMBL" id="KAJ9650261.1"/>
    </source>
</evidence>
<comment type="caution">
    <text evidence="1">The sequence shown here is derived from an EMBL/GenBank/DDBJ whole genome shotgun (WGS) entry which is preliminary data.</text>
</comment>
<keyword evidence="2" id="KW-1185">Reference proteome</keyword>
<proteinExistence type="predicted"/>
<organism evidence="1 2">
    <name type="scientific">Neophaeococcomyces mojaviensis</name>
    <dbReference type="NCBI Taxonomy" id="3383035"/>
    <lineage>
        <taxon>Eukaryota</taxon>
        <taxon>Fungi</taxon>
        <taxon>Dikarya</taxon>
        <taxon>Ascomycota</taxon>
        <taxon>Pezizomycotina</taxon>
        <taxon>Eurotiomycetes</taxon>
        <taxon>Chaetothyriomycetidae</taxon>
        <taxon>Chaetothyriales</taxon>
        <taxon>Chaetothyriales incertae sedis</taxon>
        <taxon>Neophaeococcomyces</taxon>
    </lineage>
</organism>
<evidence type="ECO:0000313" key="2">
    <source>
        <dbReference type="Proteomes" id="UP001172386"/>
    </source>
</evidence>
<sequence length="1130" mass="122959">MSAHSYNLRSRVNSPASLRTPATTPTSKLLLQAHRKPYQSPISVQLDHVIGTTAKIPSGLSSCNETSSFAYCAGSVAVLSQIDDAGTLSNRYYRARPAAIPLNLSSSYYSTPTSTPTKKRTGTVTPRRELESNTPSRALLADENAKTWTARERIKSVKCVSLSSDGRLLAVGETGYNPRVLLFSTSRDASTETPLSIITDHTWGVRGVAFSPDSRFLATLGESNDGFLFVWSVNSKTGSLKLCATNKCTTNICHMTWCGQHLLTVGTRHVKVWQLPDYGKGSPSKRPRLRNLVEHPSGAGPVPLSGRNCLLGELGDVTFTCIVPISEQQALLCTDIGSLCIVDVSKTPAQMTLVNHELCPAGAMGFREGPQRLVWAGGGGDMQETELDTLLRQKEPQSGQIRADLACIDAGSRVPRRPTLRQSLGLSQLSQSGTIAIACLTKHTVCIDTDSNLFLTESGSAHPSVTSKSLSSHNEPVQGVQTLDASPELGAFFTWSKNGEVRFWDANAGLQRAERIELDDGSDIEDIGSNELKVLRYCGHGLFLSGDHFGVIKLTRCDAWQLLHTARAHSAEVNDICVDHASAFVATCSRDRMVQVFELRSTTLDLLQTTDDHIAAVNQVVFNHDGGILLSCSVDRTIVVREKACRDVNGEMLVAFLSTRIITIKASPVSMCLVPGEEDALFVSTLDRHVTKVDFMTGMIVESFKITDPDTDDTAVLNVIQVATNIELGSLRRLLIGVSSTDKSARVYDLDKKALLAKESAHTEGVSDLALIGTGPDRRNLTFVSTGLDSTIMIWTVIPNNHLATTLAIELTQEQVSSNDDSDNVPAKASPATMPPLRKVLTKLDIVEFVKSHSPRTPTREPSPARLKRKPSKLAIASSAVQESNENVSPALKRRASADDRTKTEQRSPSPPAYATRRTKKPSTRGEVTKDFFTRQSEWLRRSPSPQNTPNGPVANLKQDTRANKSKLRRPPSVPTDLRAKALEQRRSSTAVPTLSDSVSINLATEHTSRILKTYRKKLQTMKGDINLVDLEEELEGTLKDIRKLKDTKKSEATDLGQRPELTQSQTQTKRQMSSSRESPGGTKGSNSTMSTEMASPPAVWSHEPVQSDSAKIGLGVDGLSVLLEKTNLS</sequence>